<protein>
    <submittedName>
        <fullName evidence="1">Uncharacterized protein</fullName>
    </submittedName>
</protein>
<dbReference type="AlphaFoldDB" id="A0A5R9E9G8"/>
<proteinExistence type="predicted"/>
<comment type="caution">
    <text evidence="1">The sequence shown here is derived from an EMBL/GenBank/DDBJ whole genome shotgun (WGS) entry which is preliminary data.</text>
</comment>
<accession>A0A5R9E9G8</accession>
<evidence type="ECO:0000313" key="2">
    <source>
        <dbReference type="Proteomes" id="UP000305921"/>
    </source>
</evidence>
<evidence type="ECO:0000313" key="1">
    <source>
        <dbReference type="EMBL" id="TLQ45422.1"/>
    </source>
</evidence>
<dbReference type="Proteomes" id="UP000305921">
    <property type="component" value="Unassembled WGS sequence"/>
</dbReference>
<dbReference type="OrthoDB" id="4081586at2"/>
<organism evidence="1 2">
    <name type="scientific">Streptomyces marianii</name>
    <dbReference type="NCBI Taxonomy" id="1817406"/>
    <lineage>
        <taxon>Bacteria</taxon>
        <taxon>Bacillati</taxon>
        <taxon>Actinomycetota</taxon>
        <taxon>Actinomycetes</taxon>
        <taxon>Kitasatosporales</taxon>
        <taxon>Streptomycetaceae</taxon>
        <taxon>Streptomyces</taxon>
    </lineage>
</organism>
<reference evidence="1 2" key="1">
    <citation type="submission" date="2019-05" db="EMBL/GenBank/DDBJ databases">
        <title>Streptomyces marianii sp. nov., a novel marine actinomycete from southern coast of India.</title>
        <authorList>
            <person name="Iniyan A.M."/>
            <person name="Wink J."/>
            <person name="Ramprasad E."/>
            <person name="Ramana C.V."/>
            <person name="Bunk B."/>
            <person name="Sproer C."/>
            <person name="Joseph F.-J.R.S."/>
            <person name="Vincent S.G.P."/>
        </authorList>
    </citation>
    <scope>NUCLEOTIDE SEQUENCE [LARGE SCALE GENOMIC DNA]</scope>
    <source>
        <strain evidence="1 2">ICN19</strain>
    </source>
</reference>
<name>A0A5R9E9G8_9ACTN</name>
<keyword evidence="2" id="KW-1185">Reference proteome</keyword>
<sequence>MSAMLAALIAAATSALVAILSLHLSDRQQQRREARTQRHELNAKYLNPLRFQLVENHFRLLSILNRARPVGGTNTGLLVVDNPVEVSTKNASWFIGPGCALVSSAYLSSCLFAHLKKVREDFPYLHLSAADDTRLAALLLGVQQGFLVEQGVYYVTQPSIGESVWIRDEERLMTYREFCEKLQDPDWRAWLDRLITFYLEIARGEKKQRTERLITAIADLSKFLDECVGGGKSIESRMRAENVRPSDMTP</sequence>
<dbReference type="RefSeq" id="WP_138054763.1">
    <property type="nucleotide sequence ID" value="NZ_VAWE01000001.1"/>
</dbReference>
<dbReference type="EMBL" id="VAWE01000001">
    <property type="protein sequence ID" value="TLQ45422.1"/>
    <property type="molecule type" value="Genomic_DNA"/>
</dbReference>
<gene>
    <name evidence="1" type="ORF">FEF34_22535</name>
</gene>